<keyword evidence="2" id="KW-1185">Reference proteome</keyword>
<reference evidence="1 2" key="2">
    <citation type="submission" date="2020-08" db="EMBL/GenBank/DDBJ databases">
        <title>Stappia taiwanensis sp. nov., isolated from a coastal thermal spring.</title>
        <authorList>
            <person name="Kampfer P."/>
        </authorList>
    </citation>
    <scope>NUCLEOTIDE SEQUENCE [LARGE SCALE GENOMIC DNA]</scope>
    <source>
        <strain evidence="1 2">DSM 23284</strain>
    </source>
</reference>
<evidence type="ECO:0000313" key="1">
    <source>
        <dbReference type="EMBL" id="MBA4612059.1"/>
    </source>
</evidence>
<comment type="caution">
    <text evidence="1">The sequence shown here is derived from an EMBL/GenBank/DDBJ whole genome shotgun (WGS) entry which is preliminary data.</text>
</comment>
<accession>A0A838XL61</accession>
<sequence length="161" mass="18311">MTGTGERDDAELRVVSAQMRRAPAHADIDAEKIDRLVEEFYGRIRRHSRLGPIFETRLAGRWPEHLAIMKRFWSSVLLKTGSYKGQPVPVHQKLSEVVSEDFELWLGEFREVCREIFSPGAARAVIEAGERIAQSLWFARFGFAGSEPPQGLTQTQKKETV</sequence>
<dbReference type="InterPro" id="IPR012292">
    <property type="entry name" value="Globin/Proto"/>
</dbReference>
<reference evidence="1 2" key="1">
    <citation type="submission" date="2020-07" db="EMBL/GenBank/DDBJ databases">
        <authorList>
            <person name="Li M."/>
        </authorList>
    </citation>
    <scope>NUCLEOTIDE SEQUENCE [LARGE SCALE GENOMIC DNA]</scope>
    <source>
        <strain evidence="1 2">DSM 23284</strain>
    </source>
</reference>
<dbReference type="InterPro" id="IPR009050">
    <property type="entry name" value="Globin-like_sf"/>
</dbReference>
<dbReference type="Gene3D" id="1.10.490.10">
    <property type="entry name" value="Globins"/>
    <property type="match status" value="1"/>
</dbReference>
<dbReference type="GO" id="GO:0019825">
    <property type="term" value="F:oxygen binding"/>
    <property type="evidence" value="ECO:0007669"/>
    <property type="project" value="InterPro"/>
</dbReference>
<name>A0A838XL61_9HYPH</name>
<protein>
    <submittedName>
        <fullName evidence="1">Group III truncated hemoglobin</fullName>
    </submittedName>
</protein>
<organism evidence="1 2">
    <name type="scientific">Stappia taiwanensis</name>
    <dbReference type="NCBI Taxonomy" id="992267"/>
    <lineage>
        <taxon>Bacteria</taxon>
        <taxon>Pseudomonadati</taxon>
        <taxon>Pseudomonadota</taxon>
        <taxon>Alphaproteobacteria</taxon>
        <taxon>Hyphomicrobiales</taxon>
        <taxon>Stappiaceae</taxon>
        <taxon>Stappia</taxon>
    </lineage>
</organism>
<dbReference type="CDD" id="cd08916">
    <property type="entry name" value="TrHb3_P"/>
    <property type="match status" value="1"/>
</dbReference>
<dbReference type="AlphaFoldDB" id="A0A838XL61"/>
<dbReference type="RefSeq" id="WP_181760252.1">
    <property type="nucleotide sequence ID" value="NZ_BMCR01000003.1"/>
</dbReference>
<dbReference type="GO" id="GO:0020037">
    <property type="term" value="F:heme binding"/>
    <property type="evidence" value="ECO:0007669"/>
    <property type="project" value="InterPro"/>
</dbReference>
<evidence type="ECO:0000313" key="2">
    <source>
        <dbReference type="Proteomes" id="UP000559404"/>
    </source>
</evidence>
<gene>
    <name evidence="1" type="ORF">H1W37_10370</name>
</gene>
<dbReference type="Proteomes" id="UP000559404">
    <property type="component" value="Unassembled WGS sequence"/>
</dbReference>
<dbReference type="EMBL" id="JACEON010000008">
    <property type="protein sequence ID" value="MBA4612059.1"/>
    <property type="molecule type" value="Genomic_DNA"/>
</dbReference>
<dbReference type="SUPFAM" id="SSF46458">
    <property type="entry name" value="Globin-like"/>
    <property type="match status" value="1"/>
</dbReference>
<proteinExistence type="predicted"/>